<dbReference type="PANTHER" id="PTHR43790:SF4">
    <property type="entry name" value="GUANOSINE IMPORT ATP-BINDING PROTEIN NUPO"/>
    <property type="match status" value="1"/>
</dbReference>
<dbReference type="Gene3D" id="3.40.50.300">
    <property type="entry name" value="P-loop containing nucleotide triphosphate hydrolases"/>
    <property type="match status" value="2"/>
</dbReference>
<dbReference type="SUPFAM" id="SSF52540">
    <property type="entry name" value="P-loop containing nucleoside triphosphate hydrolases"/>
    <property type="match status" value="2"/>
</dbReference>
<dbReference type="AlphaFoldDB" id="A0A7K4NE25"/>
<evidence type="ECO:0000259" key="9">
    <source>
        <dbReference type="PROSITE" id="PS50893"/>
    </source>
</evidence>
<feature type="domain" description="ABC transporter" evidence="9">
    <location>
        <begin position="10"/>
        <end position="244"/>
    </location>
</feature>
<keyword evidence="6 10" id="KW-0067">ATP-binding</keyword>
<evidence type="ECO:0000256" key="1">
    <source>
        <dbReference type="ARBA" id="ARBA00004202"/>
    </source>
</evidence>
<feature type="domain" description="ABC transporter" evidence="9">
    <location>
        <begin position="261"/>
        <end position="505"/>
    </location>
</feature>
<dbReference type="CDD" id="cd03215">
    <property type="entry name" value="ABC_Carb_Monos_II"/>
    <property type="match status" value="1"/>
</dbReference>
<dbReference type="Pfam" id="PF00005">
    <property type="entry name" value="ABC_tran"/>
    <property type="match status" value="2"/>
</dbReference>
<evidence type="ECO:0000313" key="10">
    <source>
        <dbReference type="EMBL" id="NWJ99526.1"/>
    </source>
</evidence>
<evidence type="ECO:0000313" key="11">
    <source>
        <dbReference type="Proteomes" id="UP000586694"/>
    </source>
</evidence>
<evidence type="ECO:0000256" key="3">
    <source>
        <dbReference type="ARBA" id="ARBA00022475"/>
    </source>
</evidence>
<dbReference type="GO" id="GO:0005524">
    <property type="term" value="F:ATP binding"/>
    <property type="evidence" value="ECO:0007669"/>
    <property type="project" value="UniProtKB-KW"/>
</dbReference>
<gene>
    <name evidence="10" type="ORF">HX802_02555</name>
</gene>
<evidence type="ECO:0000256" key="2">
    <source>
        <dbReference type="ARBA" id="ARBA00022448"/>
    </source>
</evidence>
<comment type="caution">
    <text evidence="10">The sequence shown here is derived from an EMBL/GenBank/DDBJ whole genome shotgun (WGS) entry which is preliminary data.</text>
</comment>
<evidence type="ECO:0000256" key="8">
    <source>
        <dbReference type="ARBA" id="ARBA00023136"/>
    </source>
</evidence>
<dbReference type="GO" id="GO:0005886">
    <property type="term" value="C:plasma membrane"/>
    <property type="evidence" value="ECO:0007669"/>
    <property type="project" value="UniProtKB-SubCell"/>
</dbReference>
<dbReference type="InterPro" id="IPR003439">
    <property type="entry name" value="ABC_transporter-like_ATP-bd"/>
</dbReference>
<comment type="subcellular location">
    <subcellularLocation>
        <location evidence="1">Cell membrane</location>
        <topology evidence="1">Peripheral membrane protein</topology>
    </subcellularLocation>
</comment>
<keyword evidence="7" id="KW-1278">Translocase</keyword>
<keyword evidence="2" id="KW-0813">Transport</keyword>
<dbReference type="GO" id="GO:0016887">
    <property type="term" value="F:ATP hydrolysis activity"/>
    <property type="evidence" value="ECO:0007669"/>
    <property type="project" value="InterPro"/>
</dbReference>
<keyword evidence="8" id="KW-0472">Membrane</keyword>
<dbReference type="PROSITE" id="PS00211">
    <property type="entry name" value="ABC_TRANSPORTER_1"/>
    <property type="match status" value="2"/>
</dbReference>
<organism evidence="10 11">
    <name type="scientific">Marine Group I thaumarchaeote</name>
    <dbReference type="NCBI Taxonomy" id="2511932"/>
    <lineage>
        <taxon>Archaea</taxon>
        <taxon>Nitrososphaerota</taxon>
        <taxon>Marine Group I</taxon>
    </lineage>
</organism>
<reference evidence="10 11" key="1">
    <citation type="journal article" date="2019" name="Environ. Microbiol.">
        <title>Genomics insights into ecotype formation of ammonia-oxidizing archaea in the deep ocean.</title>
        <authorList>
            <person name="Wang Y."/>
            <person name="Huang J.M."/>
            <person name="Cui G.J."/>
            <person name="Nunoura T."/>
            <person name="Takaki Y."/>
            <person name="Li W.L."/>
            <person name="Li J."/>
            <person name="Gao Z.M."/>
            <person name="Takai K."/>
            <person name="Zhang A.Q."/>
            <person name="Stepanauskas R."/>
        </authorList>
    </citation>
    <scope>NUCLEOTIDE SEQUENCE [LARGE SCALE GENOMIC DNA]</scope>
    <source>
        <strain evidence="10 11">L19b</strain>
    </source>
</reference>
<evidence type="ECO:0000256" key="6">
    <source>
        <dbReference type="ARBA" id="ARBA00022840"/>
    </source>
</evidence>
<keyword evidence="3" id="KW-1003">Cell membrane</keyword>
<dbReference type="SMART" id="SM00382">
    <property type="entry name" value="AAA"/>
    <property type="match status" value="2"/>
</dbReference>
<dbReference type="InterPro" id="IPR017871">
    <property type="entry name" value="ABC_transporter-like_CS"/>
</dbReference>
<evidence type="ECO:0000256" key="5">
    <source>
        <dbReference type="ARBA" id="ARBA00022741"/>
    </source>
</evidence>
<dbReference type="PANTHER" id="PTHR43790">
    <property type="entry name" value="CARBOHYDRATE TRANSPORT ATP-BINDING PROTEIN MG119-RELATED"/>
    <property type="match status" value="1"/>
</dbReference>
<dbReference type="InterPro" id="IPR003593">
    <property type="entry name" value="AAA+_ATPase"/>
</dbReference>
<protein>
    <submittedName>
        <fullName evidence="10">ABC transporter ATP-binding protein</fullName>
    </submittedName>
</protein>
<evidence type="ECO:0000256" key="4">
    <source>
        <dbReference type="ARBA" id="ARBA00022737"/>
    </source>
</evidence>
<dbReference type="CDD" id="cd03216">
    <property type="entry name" value="ABC_Carb_Monos_I"/>
    <property type="match status" value="1"/>
</dbReference>
<name>A0A7K4NE25_9ARCH</name>
<keyword evidence="4" id="KW-0677">Repeat</keyword>
<dbReference type="InterPro" id="IPR050107">
    <property type="entry name" value="ABC_carbohydrate_import_ATPase"/>
</dbReference>
<dbReference type="Proteomes" id="UP000586694">
    <property type="component" value="Unassembled WGS sequence"/>
</dbReference>
<dbReference type="FunFam" id="3.40.50.300:FF:000127">
    <property type="entry name" value="Ribose import ATP-binding protein RbsA"/>
    <property type="match status" value="1"/>
</dbReference>
<accession>A0A7K4NE25</accession>
<evidence type="ECO:0000256" key="7">
    <source>
        <dbReference type="ARBA" id="ARBA00022967"/>
    </source>
</evidence>
<dbReference type="EMBL" id="JACASU010000020">
    <property type="protein sequence ID" value="NWJ99526.1"/>
    <property type="molecule type" value="Genomic_DNA"/>
</dbReference>
<dbReference type="PROSITE" id="PS50893">
    <property type="entry name" value="ABC_TRANSPORTER_2"/>
    <property type="match status" value="2"/>
</dbReference>
<keyword evidence="5" id="KW-0547">Nucleotide-binding</keyword>
<proteinExistence type="predicted"/>
<dbReference type="InterPro" id="IPR027417">
    <property type="entry name" value="P-loop_NTPase"/>
</dbReference>
<sequence length="518" mass="56879">MTADTKLKVLEMKGITKKFGDLSANNNVDFELFRGEIHGLLGENGAGKSTLMNVLYGLYQPTHGDIHVKGKREIIKSPLEAIDLGIGMVHQHFMLTQSHTVTENVLLGLKSKGFFLPFDSAEKKIMDLSKKYGLQVNPKAKIWQISVGEQQRVEIIKALYRDVDILILDEPTSVLSPQEVNSLFATLKSMVKQGLSIIFITHKLDEVMQVSDRITILRDGKVVGNVKTSDTNKEELANMMVGRPLITSFEKGSVEATKNILEIKNVRANNDRNLIALKDISLDVKGGEILGIAGVDGNGQSELAEVLTGLRKMLGGKIILDGKDITKLSTQAIRNLGVAYTPEDRMNIGLILEYSVSENLVLDKFSSSPFSKGLFMNQSEIDKYAKKLVSDFGIRTPSINVPAKQLSGGNLQKIVLARELSSNPKLIIVHNPTNGLDVGAIEYVHQTLIENRKKGAAILLISTELEEILSLSDRITVLYEGELMGMVPRAEVDIEKLGLMMGGSKLDSISGESKGEQR</sequence>